<gene>
    <name evidence="1" type="ORF">TALK_04175</name>
</gene>
<reference evidence="1 2" key="1">
    <citation type="submission" date="2014-03" db="EMBL/GenBank/DDBJ databases">
        <title>The draft genome sequence of Thalassospira alkalitolerans JCM 18968.</title>
        <authorList>
            <person name="Lai Q."/>
            <person name="Shao Z."/>
        </authorList>
    </citation>
    <scope>NUCLEOTIDE SEQUENCE [LARGE SCALE GENOMIC DNA]</scope>
    <source>
        <strain evidence="1 2">JCM 18968</strain>
    </source>
</reference>
<comment type="caution">
    <text evidence="1">The sequence shown here is derived from an EMBL/GenBank/DDBJ whole genome shotgun (WGS) entry which is preliminary data.</text>
</comment>
<proteinExistence type="predicted"/>
<accession>A0A1Y2LHN2</accession>
<dbReference type="STRING" id="1293890.TALK_04175"/>
<organism evidence="1 2">
    <name type="scientific">Thalassospira alkalitolerans</name>
    <dbReference type="NCBI Taxonomy" id="1293890"/>
    <lineage>
        <taxon>Bacteria</taxon>
        <taxon>Pseudomonadati</taxon>
        <taxon>Pseudomonadota</taxon>
        <taxon>Alphaproteobacteria</taxon>
        <taxon>Rhodospirillales</taxon>
        <taxon>Thalassospiraceae</taxon>
        <taxon>Thalassospira</taxon>
    </lineage>
</organism>
<keyword evidence="2" id="KW-1185">Reference proteome</keyword>
<dbReference type="Proteomes" id="UP000193396">
    <property type="component" value="Unassembled WGS sequence"/>
</dbReference>
<evidence type="ECO:0000313" key="2">
    <source>
        <dbReference type="Proteomes" id="UP000193396"/>
    </source>
</evidence>
<dbReference type="EMBL" id="JFKB01000002">
    <property type="protein sequence ID" value="OSQ49543.1"/>
    <property type="molecule type" value="Genomic_DNA"/>
</dbReference>
<protein>
    <submittedName>
        <fullName evidence="1">Uncharacterized protein</fullName>
    </submittedName>
</protein>
<evidence type="ECO:0000313" key="1">
    <source>
        <dbReference type="EMBL" id="OSQ49543.1"/>
    </source>
</evidence>
<dbReference type="AlphaFoldDB" id="A0A1Y2LHN2"/>
<sequence length="59" mass="6692">MIKAAGWRHLCCLWHFKGHRACILYFGFIDIDQFVNTGLACETPQKLSSFPALCMAAMK</sequence>
<name>A0A1Y2LHN2_9PROT</name>